<keyword evidence="2" id="KW-0812">Transmembrane</keyword>
<evidence type="ECO:0000313" key="4">
    <source>
        <dbReference type="Proteomes" id="UP000437131"/>
    </source>
</evidence>
<dbReference type="EMBL" id="WMIA01000025">
    <property type="protein sequence ID" value="MTF40334.1"/>
    <property type="molecule type" value="Genomic_DNA"/>
</dbReference>
<comment type="caution">
    <text evidence="3">The sequence shown here is derived from an EMBL/GenBank/DDBJ whole genome shotgun (WGS) entry which is preliminary data.</text>
</comment>
<name>A0A844GV42_9CHRO</name>
<evidence type="ECO:0000256" key="1">
    <source>
        <dbReference type="SAM" id="MobiDB-lite"/>
    </source>
</evidence>
<organism evidence="3 4">
    <name type="scientific">Cyanobacterium aponinum 0216</name>
    <dbReference type="NCBI Taxonomy" id="2676140"/>
    <lineage>
        <taxon>Bacteria</taxon>
        <taxon>Bacillati</taxon>
        <taxon>Cyanobacteriota</taxon>
        <taxon>Cyanophyceae</taxon>
        <taxon>Oscillatoriophycideae</taxon>
        <taxon>Chroococcales</taxon>
        <taxon>Geminocystaceae</taxon>
        <taxon>Cyanobacterium</taxon>
    </lineage>
</organism>
<feature type="transmembrane region" description="Helical" evidence="2">
    <location>
        <begin position="308"/>
        <end position="327"/>
    </location>
</feature>
<proteinExistence type="predicted"/>
<dbReference type="RefSeq" id="WP_155084541.1">
    <property type="nucleotide sequence ID" value="NZ_WMIA01000025.1"/>
</dbReference>
<evidence type="ECO:0000256" key="2">
    <source>
        <dbReference type="SAM" id="Phobius"/>
    </source>
</evidence>
<feature type="region of interest" description="Disordered" evidence="1">
    <location>
        <begin position="260"/>
        <end position="284"/>
    </location>
</feature>
<reference evidence="3 4" key="1">
    <citation type="submission" date="2019-11" db="EMBL/GenBank/DDBJ databases">
        <title>Isolation of a new High Light Tolerant Cyanobacteria.</title>
        <authorList>
            <person name="Dobson Z."/>
            <person name="Vaughn N."/>
            <person name="Vaughn M."/>
            <person name="Fromme P."/>
            <person name="Mazor Y."/>
        </authorList>
    </citation>
    <scope>NUCLEOTIDE SEQUENCE [LARGE SCALE GENOMIC DNA]</scope>
    <source>
        <strain evidence="3 4">0216</strain>
    </source>
</reference>
<accession>A0A844GV42</accession>
<gene>
    <name evidence="3" type="ORF">GGC33_15555</name>
</gene>
<evidence type="ECO:0000313" key="3">
    <source>
        <dbReference type="EMBL" id="MTF40334.1"/>
    </source>
</evidence>
<feature type="transmembrane region" description="Helical" evidence="2">
    <location>
        <begin position="339"/>
        <end position="359"/>
    </location>
</feature>
<sequence>MSKISAIVYGRTYEVDFRFIALPENFTDDDKKWIENYIQVTTRSPEKLTKNQRFIIVKNSQYCVFGVTCLARDLHNVIEETKDKYDRPLYGFFGYVISINENWEVIRCFLEPNIDLFKPLYNYILEQWGTRKKLLSPISVSYNEKLGKYEKINNKNYLDIDSNKIIYNINNEKEIYLYPNSTEYNYSLWSITIDNILKDSVNSVSLCLNLTNKSDLENSPFFNVTVNEINSFEIYTKQSKIDTEKDDCTDRVLEKSSQPSIQKDEMNQNVDKNPSISGNSKDVNVEATQENTNTSIEKNKKNKKQIDYLFIVLFIIFSGLAFLLILTNLKNLSILSNNLIIVIFFISLSLSALITFWLVKIIQKQKNQSQDSQFLPKNKTLPNELKPKNKNTISNNKQTKSKDPFDEF</sequence>
<protein>
    <submittedName>
        <fullName evidence="3">Uncharacterized protein</fullName>
    </submittedName>
</protein>
<keyword evidence="2" id="KW-1133">Transmembrane helix</keyword>
<keyword evidence="2" id="KW-0472">Membrane</keyword>
<dbReference type="AlphaFoldDB" id="A0A844GV42"/>
<feature type="region of interest" description="Disordered" evidence="1">
    <location>
        <begin position="373"/>
        <end position="408"/>
    </location>
</feature>
<dbReference type="Proteomes" id="UP000437131">
    <property type="component" value="Unassembled WGS sequence"/>
</dbReference>